<dbReference type="AlphaFoldDB" id="X1VJ78"/>
<keyword evidence="1" id="KW-0812">Transmembrane</keyword>
<evidence type="ECO:0000313" key="2">
    <source>
        <dbReference type="EMBL" id="GAJ18877.1"/>
    </source>
</evidence>
<evidence type="ECO:0000256" key="1">
    <source>
        <dbReference type="SAM" id="Phobius"/>
    </source>
</evidence>
<gene>
    <name evidence="2" type="ORF">S12H4_59844</name>
</gene>
<keyword evidence="1" id="KW-1133">Transmembrane helix</keyword>
<comment type="caution">
    <text evidence="2">The sequence shown here is derived from an EMBL/GenBank/DDBJ whole genome shotgun (WGS) entry which is preliminary data.</text>
</comment>
<protein>
    <recommendedName>
        <fullName evidence="3">SMODS and SLOG-associating 2TM effector domain-containing protein</fullName>
    </recommendedName>
</protein>
<organism evidence="2">
    <name type="scientific">marine sediment metagenome</name>
    <dbReference type="NCBI Taxonomy" id="412755"/>
    <lineage>
        <taxon>unclassified sequences</taxon>
        <taxon>metagenomes</taxon>
        <taxon>ecological metagenomes</taxon>
    </lineage>
</organism>
<proteinExistence type="predicted"/>
<sequence>MMDEDEVFFNILKENLLFMRHQETQRMWIANVFVAIVAGSLAYIGKEGLVSLPWYVYCALTIISLLCLLITLKLNHVFTKTKDATEEILKAGKIPHLRQDWKKYMAILHSKGKWNKPFLSVRWLYFALYALAT</sequence>
<evidence type="ECO:0008006" key="3">
    <source>
        <dbReference type="Google" id="ProtNLM"/>
    </source>
</evidence>
<reference evidence="2" key="1">
    <citation type="journal article" date="2014" name="Front. Microbiol.">
        <title>High frequency of phylogenetically diverse reductive dehalogenase-homologous genes in deep subseafloor sedimentary metagenomes.</title>
        <authorList>
            <person name="Kawai M."/>
            <person name="Futagami T."/>
            <person name="Toyoda A."/>
            <person name="Takaki Y."/>
            <person name="Nishi S."/>
            <person name="Hori S."/>
            <person name="Arai W."/>
            <person name="Tsubouchi T."/>
            <person name="Morono Y."/>
            <person name="Uchiyama I."/>
            <person name="Ito T."/>
            <person name="Fujiyama A."/>
            <person name="Inagaki F."/>
            <person name="Takami H."/>
        </authorList>
    </citation>
    <scope>NUCLEOTIDE SEQUENCE</scope>
    <source>
        <strain evidence="2">Expedition CK06-06</strain>
    </source>
</reference>
<keyword evidence="1" id="KW-0472">Membrane</keyword>
<feature type="transmembrane region" description="Helical" evidence="1">
    <location>
        <begin position="28"/>
        <end position="46"/>
    </location>
</feature>
<feature type="transmembrane region" description="Helical" evidence="1">
    <location>
        <begin position="52"/>
        <end position="72"/>
    </location>
</feature>
<accession>X1VJ78</accession>
<dbReference type="EMBL" id="BARW01039229">
    <property type="protein sequence ID" value="GAJ18877.1"/>
    <property type="molecule type" value="Genomic_DNA"/>
</dbReference>
<feature type="non-terminal residue" evidence="2">
    <location>
        <position position="133"/>
    </location>
</feature>
<name>X1VJ78_9ZZZZ</name>